<organism evidence="2 3">
    <name type="scientific">Apiospora arundinis</name>
    <dbReference type="NCBI Taxonomy" id="335852"/>
    <lineage>
        <taxon>Eukaryota</taxon>
        <taxon>Fungi</taxon>
        <taxon>Dikarya</taxon>
        <taxon>Ascomycota</taxon>
        <taxon>Pezizomycotina</taxon>
        <taxon>Sordariomycetes</taxon>
        <taxon>Xylariomycetidae</taxon>
        <taxon>Amphisphaeriales</taxon>
        <taxon>Apiosporaceae</taxon>
        <taxon>Apiospora</taxon>
    </lineage>
</organism>
<evidence type="ECO:0000313" key="2">
    <source>
        <dbReference type="EMBL" id="KAK8859160.1"/>
    </source>
</evidence>
<feature type="region of interest" description="Disordered" evidence="1">
    <location>
        <begin position="109"/>
        <end position="197"/>
    </location>
</feature>
<gene>
    <name evidence="2" type="ORF">PGQ11_009894</name>
</gene>
<sequence>MGSYPWWTNGKKRWLAKCLSRADLGRPVEKYHIGKVIDRIGIYRDFLKRDYYRSLRAVEDKIRYVRVELDDYIDRFIDQIPRDVKDANDSCRLIDWILEDQGFLADDVKSQSNDKKGEEGDKEGTVKSKDRAENEKEEGGNEQEERTKKKKEETPNEDTVNQPSPRQGQDAHDHDSVGGGSSTSASPSEIQRRKRQFKQFASAMAKLMEYFGQDLEEDDEEEEVESQSPGSTTHTSLSPEAKDGDDTTTTTMDPLSPSPAGKKGATTSPEVGMGAKGGKKPSSPKDKDAKKGDTVAAQLTRRKSS</sequence>
<comment type="caution">
    <text evidence="2">The sequence shown here is derived from an EMBL/GenBank/DDBJ whole genome shotgun (WGS) entry which is preliminary data.</text>
</comment>
<dbReference type="EMBL" id="JAPCWZ010000006">
    <property type="protein sequence ID" value="KAK8859160.1"/>
    <property type="molecule type" value="Genomic_DNA"/>
</dbReference>
<keyword evidence="3" id="KW-1185">Reference proteome</keyword>
<accession>A0ABR2I909</accession>
<feature type="compositionally biased region" description="Basic and acidic residues" evidence="1">
    <location>
        <begin position="109"/>
        <end position="154"/>
    </location>
</feature>
<feature type="compositionally biased region" description="Basic and acidic residues" evidence="1">
    <location>
        <begin position="283"/>
        <end position="293"/>
    </location>
</feature>
<feature type="compositionally biased region" description="Acidic residues" evidence="1">
    <location>
        <begin position="214"/>
        <end position="225"/>
    </location>
</feature>
<feature type="region of interest" description="Disordered" evidence="1">
    <location>
        <begin position="211"/>
        <end position="305"/>
    </location>
</feature>
<feature type="compositionally biased region" description="Polar residues" evidence="1">
    <location>
        <begin position="157"/>
        <end position="167"/>
    </location>
</feature>
<evidence type="ECO:0000313" key="3">
    <source>
        <dbReference type="Proteomes" id="UP001390339"/>
    </source>
</evidence>
<protein>
    <submittedName>
        <fullName evidence="2">Uncharacterized protein</fullName>
    </submittedName>
</protein>
<evidence type="ECO:0000256" key="1">
    <source>
        <dbReference type="SAM" id="MobiDB-lite"/>
    </source>
</evidence>
<dbReference type="Proteomes" id="UP001390339">
    <property type="component" value="Unassembled WGS sequence"/>
</dbReference>
<name>A0ABR2I909_9PEZI</name>
<proteinExistence type="predicted"/>
<reference evidence="2 3" key="1">
    <citation type="journal article" date="2024" name="IMA Fungus">
        <title>Apiospora arundinis, a panoply of carbohydrate-active enzymes and secondary metabolites.</title>
        <authorList>
            <person name="Sorensen T."/>
            <person name="Petersen C."/>
            <person name="Muurmann A.T."/>
            <person name="Christiansen J.V."/>
            <person name="Brundto M.L."/>
            <person name="Overgaard C.K."/>
            <person name="Boysen A.T."/>
            <person name="Wollenberg R.D."/>
            <person name="Larsen T.O."/>
            <person name="Sorensen J.L."/>
            <person name="Nielsen K.L."/>
            <person name="Sondergaard T.E."/>
        </authorList>
    </citation>
    <scope>NUCLEOTIDE SEQUENCE [LARGE SCALE GENOMIC DNA]</scope>
    <source>
        <strain evidence="2 3">AAU 773</strain>
    </source>
</reference>
<feature type="compositionally biased region" description="Polar residues" evidence="1">
    <location>
        <begin position="226"/>
        <end position="238"/>
    </location>
</feature>